<dbReference type="InterPro" id="IPR014729">
    <property type="entry name" value="Rossmann-like_a/b/a_fold"/>
</dbReference>
<dbReference type="EC" id="2.7.7.3" evidence="9"/>
<dbReference type="GO" id="GO:0015937">
    <property type="term" value="P:coenzyme A biosynthetic process"/>
    <property type="evidence" value="ECO:0007669"/>
    <property type="project" value="UniProtKB-UniRule"/>
</dbReference>
<dbReference type="EMBL" id="CM001377">
    <property type="protein sequence ID" value="EHM10126.1"/>
    <property type="molecule type" value="Genomic_DNA"/>
</dbReference>
<evidence type="ECO:0000256" key="6">
    <source>
        <dbReference type="ARBA" id="ARBA00022842"/>
    </source>
</evidence>
<dbReference type="PANTHER" id="PTHR21342">
    <property type="entry name" value="PHOSPHOPANTETHEINE ADENYLYLTRANSFERASE"/>
    <property type="match status" value="1"/>
</dbReference>
<dbReference type="AlphaFoldDB" id="H0US37"/>
<dbReference type="CDD" id="cd02163">
    <property type="entry name" value="PPAT"/>
    <property type="match status" value="1"/>
</dbReference>
<comment type="cofactor">
    <cofactor evidence="9">
        <name>Mg(2+)</name>
        <dbReference type="ChEBI" id="CHEBI:18420"/>
    </cofactor>
</comment>
<dbReference type="RefSeq" id="WP_006583620.1">
    <property type="nucleotide sequence ID" value="NZ_CM001377.1"/>
</dbReference>
<evidence type="ECO:0000259" key="10">
    <source>
        <dbReference type="Pfam" id="PF01467"/>
    </source>
</evidence>
<dbReference type="NCBIfam" id="TIGR01510">
    <property type="entry name" value="coaD_prev_kdtB"/>
    <property type="match status" value="1"/>
</dbReference>
<accession>H0US37</accession>
<dbReference type="GO" id="GO:0004595">
    <property type="term" value="F:pantetheine-phosphate adenylyltransferase activity"/>
    <property type="evidence" value="ECO:0007669"/>
    <property type="project" value="UniProtKB-UniRule"/>
</dbReference>
<dbReference type="STRING" id="926567.TheveDRAFT_0996"/>
<keyword evidence="6 9" id="KW-0460">Magnesium</keyword>
<keyword evidence="4 9" id="KW-0547">Nucleotide-binding</keyword>
<feature type="binding site" evidence="9">
    <location>
        <position position="73"/>
    </location>
    <ligand>
        <name>substrate</name>
    </ligand>
</feature>
<keyword evidence="3 9" id="KW-0548">Nucleotidyltransferase</keyword>
<name>H0US37_9BACT</name>
<proteinExistence type="inferred from homology"/>
<protein>
    <recommendedName>
        <fullName evidence="9">Phosphopantetheine adenylyltransferase</fullName>
        <ecNumber evidence="9">2.7.7.3</ecNumber>
    </recommendedName>
    <alternativeName>
        <fullName evidence="9">Dephospho-CoA pyrophosphorylase</fullName>
    </alternativeName>
    <alternativeName>
        <fullName evidence="9">Pantetheine-phosphate adenylyltransferase</fullName>
        <shortName evidence="9">PPAT</shortName>
    </alternativeName>
</protein>
<feature type="binding site" evidence="9">
    <location>
        <position position="98"/>
    </location>
    <ligand>
        <name>ATP</name>
        <dbReference type="ChEBI" id="CHEBI:30616"/>
    </ligand>
</feature>
<evidence type="ECO:0000256" key="1">
    <source>
        <dbReference type="ARBA" id="ARBA00022490"/>
    </source>
</evidence>
<evidence type="ECO:0000256" key="2">
    <source>
        <dbReference type="ARBA" id="ARBA00022679"/>
    </source>
</evidence>
<dbReference type="Pfam" id="PF01467">
    <property type="entry name" value="CTP_transf_like"/>
    <property type="match status" value="1"/>
</dbReference>
<feature type="binding site" evidence="9">
    <location>
        <begin position="123"/>
        <end position="129"/>
    </location>
    <ligand>
        <name>ATP</name>
        <dbReference type="ChEBI" id="CHEBI:30616"/>
    </ligand>
</feature>
<dbReference type="GO" id="GO:0005737">
    <property type="term" value="C:cytoplasm"/>
    <property type="evidence" value="ECO:0007669"/>
    <property type="project" value="UniProtKB-SubCell"/>
</dbReference>
<dbReference type="InterPro" id="IPR001980">
    <property type="entry name" value="PPAT"/>
</dbReference>
<evidence type="ECO:0000256" key="8">
    <source>
        <dbReference type="ARBA" id="ARBA00029346"/>
    </source>
</evidence>
<feature type="site" description="Transition state stabilizer" evidence="9">
    <location>
        <position position="17"/>
    </location>
</feature>
<keyword evidence="1 9" id="KW-0963">Cytoplasm</keyword>
<keyword evidence="7 9" id="KW-0173">Coenzyme A biosynthesis</keyword>
<evidence type="ECO:0000256" key="9">
    <source>
        <dbReference type="HAMAP-Rule" id="MF_00151"/>
    </source>
</evidence>
<feature type="binding site" evidence="9">
    <location>
        <position position="17"/>
    </location>
    <ligand>
        <name>ATP</name>
        <dbReference type="ChEBI" id="CHEBI:30616"/>
    </ligand>
</feature>
<comment type="catalytic activity">
    <reaction evidence="8 9">
        <text>(R)-4'-phosphopantetheine + ATP + H(+) = 3'-dephospho-CoA + diphosphate</text>
        <dbReference type="Rhea" id="RHEA:19801"/>
        <dbReference type="ChEBI" id="CHEBI:15378"/>
        <dbReference type="ChEBI" id="CHEBI:30616"/>
        <dbReference type="ChEBI" id="CHEBI:33019"/>
        <dbReference type="ChEBI" id="CHEBI:57328"/>
        <dbReference type="ChEBI" id="CHEBI:61723"/>
        <dbReference type="EC" id="2.7.7.3"/>
    </reaction>
</comment>
<dbReference type="UniPathway" id="UPA00241">
    <property type="reaction ID" value="UER00355"/>
</dbReference>
<reference evidence="11 12" key="1">
    <citation type="submission" date="2011-10" db="EMBL/GenBank/DDBJ databases">
        <title>The Noncontiguous Finished genome of Thermanaerovibrio velox DSM 12556.</title>
        <authorList>
            <consortium name="US DOE Joint Genome Institute (JGI-PGF)"/>
            <person name="Lucas S."/>
            <person name="Copeland A."/>
            <person name="Lapidus A."/>
            <person name="Glavina del Rio T."/>
            <person name="Dalin E."/>
            <person name="Tice H."/>
            <person name="Bruce D."/>
            <person name="Goodwin L."/>
            <person name="Pitluck S."/>
            <person name="Peters L."/>
            <person name="Mikhailova N."/>
            <person name="Teshima H."/>
            <person name="Kyrpides N."/>
            <person name="Mavromatis K."/>
            <person name="Ivanova N."/>
            <person name="Markowitz V."/>
            <person name="Cheng J.-F."/>
            <person name="Hugenholtz P."/>
            <person name="Woyke T."/>
            <person name="Wu D."/>
            <person name="Spring S."/>
            <person name="Brambilla E.-M."/>
            <person name="Klenk H.-P."/>
            <person name="Eisen J.A."/>
        </authorList>
    </citation>
    <scope>NUCLEOTIDE SEQUENCE [LARGE SCALE GENOMIC DNA]</scope>
    <source>
        <strain evidence="11 12">DSM 12556</strain>
    </source>
</reference>
<evidence type="ECO:0000313" key="11">
    <source>
        <dbReference type="EMBL" id="EHM10126.1"/>
    </source>
</evidence>
<comment type="pathway">
    <text evidence="9">Cofactor biosynthesis; coenzyme A biosynthesis; CoA from (R)-pantothenate: step 4/5.</text>
</comment>
<gene>
    <name evidence="9" type="primary">coaD</name>
    <name evidence="11" type="ORF">TheveDRAFT_0996</name>
</gene>
<dbReference type="HOGENOM" id="CLU_100149_0_1_0"/>
<dbReference type="Proteomes" id="UP000005730">
    <property type="component" value="Chromosome"/>
</dbReference>
<sequence>MIRAVYPGSFDPITNGHVYIAERAAALFDELVVAVLHNPQKRATFSVEERQMMAREALSHLPSVKVDAFEGLLVDFMRRKRSRIIIRGLRALSDFEYEFQLAQMNRQLAPEIETMFIVTDAQYSYLSSRGVKEVYSFGGSIQDMVPPGVFRRMRERIPPVDFRRS</sequence>
<dbReference type="SUPFAM" id="SSF52374">
    <property type="entry name" value="Nucleotidylyl transferase"/>
    <property type="match status" value="1"/>
</dbReference>
<dbReference type="NCBIfam" id="TIGR00125">
    <property type="entry name" value="cyt_tran_rel"/>
    <property type="match status" value="1"/>
</dbReference>
<evidence type="ECO:0000313" key="12">
    <source>
        <dbReference type="Proteomes" id="UP000005730"/>
    </source>
</evidence>
<comment type="function">
    <text evidence="9">Reversibly transfers an adenylyl group from ATP to 4'-phosphopantetheine, yielding dephospho-CoA (dPCoA) and pyrophosphate.</text>
</comment>
<keyword evidence="2 9" id="KW-0808">Transferase</keyword>
<feature type="domain" description="Cytidyltransferase-like" evidence="10">
    <location>
        <begin position="5"/>
        <end position="133"/>
    </location>
</feature>
<dbReference type="eggNOG" id="COG0669">
    <property type="taxonomic scope" value="Bacteria"/>
</dbReference>
<feature type="binding site" evidence="9">
    <location>
        <begin position="9"/>
        <end position="10"/>
    </location>
    <ligand>
        <name>ATP</name>
        <dbReference type="ChEBI" id="CHEBI:30616"/>
    </ligand>
</feature>
<dbReference type="PRINTS" id="PR01020">
    <property type="entry name" value="LPSBIOSNTHSS"/>
</dbReference>
<feature type="binding site" evidence="9">
    <location>
        <position position="41"/>
    </location>
    <ligand>
        <name>substrate</name>
    </ligand>
</feature>
<evidence type="ECO:0000256" key="7">
    <source>
        <dbReference type="ARBA" id="ARBA00022993"/>
    </source>
</evidence>
<comment type="similarity">
    <text evidence="9">Belongs to the bacterial CoaD family.</text>
</comment>
<evidence type="ECO:0000256" key="4">
    <source>
        <dbReference type="ARBA" id="ARBA00022741"/>
    </source>
</evidence>
<feature type="binding site" evidence="9">
    <location>
        <position position="87"/>
    </location>
    <ligand>
        <name>substrate</name>
    </ligand>
</feature>
<evidence type="ECO:0000256" key="3">
    <source>
        <dbReference type="ARBA" id="ARBA00022695"/>
    </source>
</evidence>
<dbReference type="PANTHER" id="PTHR21342:SF1">
    <property type="entry name" value="PHOSPHOPANTETHEINE ADENYLYLTRANSFERASE"/>
    <property type="match status" value="1"/>
</dbReference>
<organism evidence="11 12">
    <name type="scientific">Thermanaerovibrio velox DSM 12556</name>
    <dbReference type="NCBI Taxonomy" id="926567"/>
    <lineage>
        <taxon>Bacteria</taxon>
        <taxon>Thermotogati</taxon>
        <taxon>Synergistota</taxon>
        <taxon>Synergistia</taxon>
        <taxon>Synergistales</taxon>
        <taxon>Synergistaceae</taxon>
        <taxon>Thermanaerovibrio</taxon>
    </lineage>
</organism>
<dbReference type="InterPro" id="IPR004821">
    <property type="entry name" value="Cyt_trans-like"/>
</dbReference>
<evidence type="ECO:0000256" key="5">
    <source>
        <dbReference type="ARBA" id="ARBA00022840"/>
    </source>
</evidence>
<dbReference type="Gene3D" id="3.40.50.620">
    <property type="entry name" value="HUPs"/>
    <property type="match status" value="1"/>
</dbReference>
<comment type="subcellular location">
    <subcellularLocation>
        <location evidence="9">Cytoplasm</location>
    </subcellularLocation>
</comment>
<feature type="binding site" evidence="9">
    <location>
        <begin position="88"/>
        <end position="90"/>
    </location>
    <ligand>
        <name>ATP</name>
        <dbReference type="ChEBI" id="CHEBI:30616"/>
    </ligand>
</feature>
<keyword evidence="12" id="KW-1185">Reference proteome</keyword>
<dbReference type="OrthoDB" id="9806661at2"/>
<feature type="binding site" evidence="9">
    <location>
        <position position="9"/>
    </location>
    <ligand>
        <name>substrate</name>
    </ligand>
</feature>
<dbReference type="GO" id="GO:0005524">
    <property type="term" value="F:ATP binding"/>
    <property type="evidence" value="ECO:0007669"/>
    <property type="project" value="UniProtKB-KW"/>
</dbReference>
<dbReference type="HAMAP" id="MF_00151">
    <property type="entry name" value="PPAT_bact"/>
    <property type="match status" value="1"/>
</dbReference>
<comment type="subunit">
    <text evidence="9">Homohexamer.</text>
</comment>
<keyword evidence="5 9" id="KW-0067">ATP-binding</keyword>